<evidence type="ECO:0000313" key="3">
    <source>
        <dbReference type="Proteomes" id="UP001597389"/>
    </source>
</evidence>
<gene>
    <name evidence="2" type="ORF">ACFSW8_11160</name>
</gene>
<reference evidence="3" key="1">
    <citation type="journal article" date="2019" name="Int. J. Syst. Evol. Microbiol.">
        <title>The Global Catalogue of Microorganisms (GCM) 10K type strain sequencing project: providing services to taxonomists for standard genome sequencing and annotation.</title>
        <authorList>
            <consortium name="The Broad Institute Genomics Platform"/>
            <consortium name="The Broad Institute Genome Sequencing Center for Infectious Disease"/>
            <person name="Wu L."/>
            <person name="Ma J."/>
        </authorList>
    </citation>
    <scope>NUCLEOTIDE SEQUENCE [LARGE SCALE GENOMIC DNA]</scope>
    <source>
        <strain evidence="3">CCUG 57942</strain>
    </source>
</reference>
<dbReference type="InterPro" id="IPR012373">
    <property type="entry name" value="Ferrdict_sens_TM"/>
</dbReference>
<dbReference type="InterPro" id="IPR013320">
    <property type="entry name" value="ConA-like_dom_sf"/>
</dbReference>
<dbReference type="SUPFAM" id="SSF49899">
    <property type="entry name" value="Concanavalin A-like lectins/glucanases"/>
    <property type="match status" value="1"/>
</dbReference>
<keyword evidence="1" id="KW-1133">Transmembrane helix</keyword>
<keyword evidence="3" id="KW-1185">Reference proteome</keyword>
<dbReference type="Gene3D" id="2.60.120.1440">
    <property type="match status" value="1"/>
</dbReference>
<dbReference type="RefSeq" id="WP_377178251.1">
    <property type="nucleotide sequence ID" value="NZ_JBHUJB010000046.1"/>
</dbReference>
<keyword evidence="1" id="KW-0472">Membrane</keyword>
<protein>
    <submittedName>
        <fullName evidence="2">LamG-like jellyroll fold domain-containing protein</fullName>
    </submittedName>
</protein>
<comment type="caution">
    <text evidence="2">The sequence shown here is derived from an EMBL/GenBank/DDBJ whole genome shotgun (WGS) entry which is preliminary data.</text>
</comment>
<dbReference type="PANTHER" id="PTHR30273:SF2">
    <property type="entry name" value="PROTEIN FECR"/>
    <property type="match status" value="1"/>
</dbReference>
<accession>A0ABW4ZBW4</accession>
<dbReference type="PANTHER" id="PTHR30273">
    <property type="entry name" value="PERIPLASMIC SIGNAL SENSOR AND SIGMA FACTOR ACTIVATOR FECR-RELATED"/>
    <property type="match status" value="1"/>
</dbReference>
<evidence type="ECO:0000313" key="2">
    <source>
        <dbReference type="EMBL" id="MFD2159461.1"/>
    </source>
</evidence>
<organism evidence="2 3">
    <name type="scientific">Rubritalea tangerina</name>
    <dbReference type="NCBI Taxonomy" id="430798"/>
    <lineage>
        <taxon>Bacteria</taxon>
        <taxon>Pseudomonadati</taxon>
        <taxon>Verrucomicrobiota</taxon>
        <taxon>Verrucomicrobiia</taxon>
        <taxon>Verrucomicrobiales</taxon>
        <taxon>Rubritaleaceae</taxon>
        <taxon>Rubritalea</taxon>
    </lineage>
</organism>
<feature type="transmembrane region" description="Helical" evidence="1">
    <location>
        <begin position="78"/>
        <end position="100"/>
    </location>
</feature>
<sequence length="526" mass="58772">MNKKWNELIQDLIDGVMSPEDFERLQDAMVADPELRHLYYQYISMQQNLEFRLAKSTVNSGVVGLAESRLKRQRKRSYRIAALAAAAAVAMTFFVLSLVLGPNAERNLAFSSSPGSKYELTHVASDDQSLASLKPGSRLKLLQGAVELNFGSGVRSVIEAPADITLHDYDKLFMDTGRGWFHVPAGAEGFTVKTREFEVVDLGTKFGVLASPKDPDQVHVMKGKVAVTAKYGEMHACELVENMAVEVRASGRYTPVTVAPERFSTELPKTLPHLHFAFDDGQQLLASNTLKDAGDFSYQGSAGSEDLSIVDGPFAGALQFDQNCEFIETNWEGVLNDNPRTVAMWVKMPQTRLEPGRKGGLRDAYLVAWGRQNLGKMMNFNQKWTVHLDFQAQRSPILNMSFGGFWYYTRDIVVDDDQWHHIAVVHSGQYDDEGLPKVALYFDGQQVEIFSDRHGPTRLDEKGKVELGTYAEAPMVIGKSLYPFRNTKPENSDRLEAALDELYIIEGALDAEAVQQLYQENRLIGL</sequence>
<proteinExistence type="predicted"/>
<name>A0ABW4ZBW4_9BACT</name>
<dbReference type="EMBL" id="JBHUJB010000046">
    <property type="protein sequence ID" value="MFD2159461.1"/>
    <property type="molecule type" value="Genomic_DNA"/>
</dbReference>
<evidence type="ECO:0000256" key="1">
    <source>
        <dbReference type="SAM" id="Phobius"/>
    </source>
</evidence>
<dbReference type="Proteomes" id="UP001597389">
    <property type="component" value="Unassembled WGS sequence"/>
</dbReference>
<keyword evidence="1" id="KW-0812">Transmembrane</keyword>
<dbReference type="Gene3D" id="2.60.120.200">
    <property type="match status" value="1"/>
</dbReference>
<dbReference type="Pfam" id="PF13385">
    <property type="entry name" value="Laminin_G_3"/>
    <property type="match status" value="1"/>
</dbReference>